<evidence type="ECO:0000313" key="8">
    <source>
        <dbReference type="EMBL" id="KAJ8921752.1"/>
    </source>
</evidence>
<feature type="transmembrane region" description="Helical" evidence="6">
    <location>
        <begin position="350"/>
        <end position="377"/>
    </location>
</feature>
<gene>
    <name evidence="8" type="ORF">NQ315_010662</name>
</gene>
<evidence type="ECO:0000256" key="6">
    <source>
        <dbReference type="SAM" id="Phobius"/>
    </source>
</evidence>
<feature type="domain" description="CWH43-like N-terminal" evidence="7">
    <location>
        <begin position="261"/>
        <end position="461"/>
    </location>
</feature>
<feature type="transmembrane region" description="Helical" evidence="6">
    <location>
        <begin position="120"/>
        <end position="149"/>
    </location>
</feature>
<feature type="transmembrane region" description="Helical" evidence="6">
    <location>
        <begin position="433"/>
        <end position="456"/>
    </location>
</feature>
<feature type="transmembrane region" description="Helical" evidence="6">
    <location>
        <begin position="52"/>
        <end position="74"/>
    </location>
</feature>
<name>A0AAV8W569_9CUCU</name>
<evidence type="ECO:0000256" key="1">
    <source>
        <dbReference type="ARBA" id="ARBA00004127"/>
    </source>
</evidence>
<organism evidence="8 9">
    <name type="scientific">Exocentrus adspersus</name>
    <dbReference type="NCBI Taxonomy" id="1586481"/>
    <lineage>
        <taxon>Eukaryota</taxon>
        <taxon>Metazoa</taxon>
        <taxon>Ecdysozoa</taxon>
        <taxon>Arthropoda</taxon>
        <taxon>Hexapoda</taxon>
        <taxon>Insecta</taxon>
        <taxon>Pterygota</taxon>
        <taxon>Neoptera</taxon>
        <taxon>Endopterygota</taxon>
        <taxon>Coleoptera</taxon>
        <taxon>Polyphaga</taxon>
        <taxon>Cucujiformia</taxon>
        <taxon>Chrysomeloidea</taxon>
        <taxon>Cerambycidae</taxon>
        <taxon>Lamiinae</taxon>
        <taxon>Acanthocinini</taxon>
        <taxon>Exocentrus</taxon>
    </lineage>
</organism>
<evidence type="ECO:0000313" key="9">
    <source>
        <dbReference type="Proteomes" id="UP001159042"/>
    </source>
</evidence>
<evidence type="ECO:0000256" key="4">
    <source>
        <dbReference type="ARBA" id="ARBA00022989"/>
    </source>
</evidence>
<comment type="subcellular location">
    <subcellularLocation>
        <location evidence="1">Endomembrane system</location>
        <topology evidence="1">Multi-pass membrane protein</topology>
    </subcellularLocation>
</comment>
<feature type="transmembrane region" description="Helical" evidence="6">
    <location>
        <begin position="284"/>
        <end position="305"/>
    </location>
</feature>
<dbReference type="AlphaFoldDB" id="A0AAV8W569"/>
<proteinExistence type="inferred from homology"/>
<accession>A0AAV8W569</accession>
<comment type="caution">
    <text evidence="8">The sequence shown here is derived from an EMBL/GenBank/DDBJ whole genome shotgun (WGS) entry which is preliminary data.</text>
</comment>
<comment type="similarity">
    <text evidence="2">Belongs to the DRAM/TMEM150 family.</text>
</comment>
<dbReference type="InterPro" id="IPR019402">
    <property type="entry name" value="CWH43_N"/>
</dbReference>
<dbReference type="PANTHER" id="PTHR21324:SF2">
    <property type="entry name" value="EG:22E5.9 PROTEIN"/>
    <property type="match status" value="1"/>
</dbReference>
<evidence type="ECO:0000259" key="7">
    <source>
        <dbReference type="Pfam" id="PF10277"/>
    </source>
</evidence>
<feature type="domain" description="CWH43-like N-terminal" evidence="7">
    <location>
        <begin position="5"/>
        <end position="235"/>
    </location>
</feature>
<sequence length="483" mass="55066">MEISVKYLPVATVCFLLLTIIITLCLSLSNKHVVGSLPYISDTGTIFPESCIFGQALNILWLLHTISWIVYIKYKQVRDILSRYDIKHKKKVNKICLQIGLAAAFGVSLAANFQETNLFYIHWCGIFLSFGLGAVYQCMEASTYCILYVTLRKILGQKKITYLRIILSAFSVITFIIFFICAIIAYKQKEDDNYLIWSQEDGGFVSHNISVISEWICAISTLLNIGLLHWEFKKITLYEPDVFVEDKITTEMNMERTNKVTQGHVSDSIPYISDTGTLPPESCIFGQALNILWVIISLIMYIKYLQVNYLLNKFNMGDHQDLNRRTLDVGLFAAFGSSIVANFQETNLFLIHWGGAVTVFGIGAAYQCMQTILYVRLIPVLGQKKLTKVRIGLATLSSLSFLVFFVAALMSYYQKRVNDNYLHWKRDDGGYELHNVSVIFEWICASSTMAYLTLFLEEFKNITLNAPDVYTTDGHISIEEREK</sequence>
<dbReference type="GO" id="GO:0012505">
    <property type="term" value="C:endomembrane system"/>
    <property type="evidence" value="ECO:0007669"/>
    <property type="project" value="UniProtKB-SubCell"/>
</dbReference>
<dbReference type="InterPro" id="IPR050911">
    <property type="entry name" value="DRAM/TMEM150_Autophagy_Mod"/>
</dbReference>
<evidence type="ECO:0000256" key="5">
    <source>
        <dbReference type="ARBA" id="ARBA00023136"/>
    </source>
</evidence>
<keyword evidence="9" id="KW-1185">Reference proteome</keyword>
<feature type="transmembrane region" description="Helical" evidence="6">
    <location>
        <begin position="389"/>
        <end position="413"/>
    </location>
</feature>
<feature type="transmembrane region" description="Helical" evidence="6">
    <location>
        <begin position="95"/>
        <end position="114"/>
    </location>
</feature>
<dbReference type="EMBL" id="JANEYG010000009">
    <property type="protein sequence ID" value="KAJ8921752.1"/>
    <property type="molecule type" value="Genomic_DNA"/>
</dbReference>
<dbReference type="PANTHER" id="PTHR21324">
    <property type="entry name" value="FASTING-INDUCIBLE INTEGRAL MEMBRANE PROTEIN TM6P1-RELATED"/>
    <property type="match status" value="1"/>
</dbReference>
<keyword evidence="4 6" id="KW-1133">Transmembrane helix</keyword>
<protein>
    <recommendedName>
        <fullName evidence="7">CWH43-like N-terminal domain-containing protein</fullName>
    </recommendedName>
</protein>
<dbReference type="Proteomes" id="UP001159042">
    <property type="component" value="Unassembled WGS sequence"/>
</dbReference>
<reference evidence="8 9" key="1">
    <citation type="journal article" date="2023" name="Insect Mol. Biol.">
        <title>Genome sequencing provides insights into the evolution of gene families encoding plant cell wall-degrading enzymes in longhorned beetles.</title>
        <authorList>
            <person name="Shin N.R."/>
            <person name="Okamura Y."/>
            <person name="Kirsch R."/>
            <person name="Pauchet Y."/>
        </authorList>
    </citation>
    <scope>NUCLEOTIDE SEQUENCE [LARGE SCALE GENOMIC DNA]</scope>
    <source>
        <strain evidence="8">EAD_L_NR</strain>
    </source>
</reference>
<feature type="transmembrane region" description="Helical" evidence="6">
    <location>
        <begin position="161"/>
        <end position="186"/>
    </location>
</feature>
<dbReference type="Pfam" id="PF10277">
    <property type="entry name" value="Frag1"/>
    <property type="match status" value="2"/>
</dbReference>
<keyword evidence="3 6" id="KW-0812">Transmembrane</keyword>
<evidence type="ECO:0000256" key="3">
    <source>
        <dbReference type="ARBA" id="ARBA00022692"/>
    </source>
</evidence>
<feature type="transmembrane region" description="Helical" evidence="6">
    <location>
        <begin position="326"/>
        <end position="344"/>
    </location>
</feature>
<keyword evidence="5 6" id="KW-0472">Membrane</keyword>
<feature type="transmembrane region" description="Helical" evidence="6">
    <location>
        <begin position="7"/>
        <end position="29"/>
    </location>
</feature>
<evidence type="ECO:0000256" key="2">
    <source>
        <dbReference type="ARBA" id="ARBA00006565"/>
    </source>
</evidence>